<sequence>MHATFTDRVTVGSTRRTADGYLVADAKVARTGVQEYLGSELGRPDMPVVRVYRPADEVFSDSTLRSFAHRPMTLEHPIQGHVDASNWKDLAIGHTGAEVVRDGEFVRVPLVLMDAAAITAYESGKRQLSMGYTAEVHFEAGTTPDGQHYDAVQRKIANNHLAMVDTARGGPQLHIDSAPKHATLPLLDAAEWRKRLMDDTGHSSLRGDELDVLSQQLAANAAAGQRMVTQAAKDAAQVRAHACGTRHPRVADACGASASDRSYAQMCAGLDYRTR</sequence>
<dbReference type="Pfam" id="PF09979">
    <property type="entry name" value="DUF2213"/>
    <property type="match status" value="1"/>
</dbReference>
<reference evidence="1 2" key="1">
    <citation type="submission" date="2015-07" db="EMBL/GenBank/DDBJ databases">
        <authorList>
            <person name="Noorani M."/>
        </authorList>
    </citation>
    <scope>NUCLEOTIDE SEQUENCE [LARGE SCALE GENOMIC DNA]</scope>
    <source>
        <strain evidence="1">LMG728</strain>
    </source>
</reference>
<evidence type="ECO:0008006" key="3">
    <source>
        <dbReference type="Google" id="ProtNLM"/>
    </source>
</evidence>
<dbReference type="PIRSF" id="PIRSF029215">
    <property type="entry name" value="UCP029215"/>
    <property type="match status" value="1"/>
</dbReference>
<gene>
    <name evidence="1" type="ORF">XTPLMG728_3214</name>
</gene>
<accession>A0A0K3A550</accession>
<dbReference type="RefSeq" id="WP_053841848.1">
    <property type="nucleotide sequence ID" value="NZ_CP076250.1"/>
</dbReference>
<dbReference type="Proteomes" id="UP000041247">
    <property type="component" value="Unassembled WGS sequence"/>
</dbReference>
<dbReference type="AlphaFoldDB" id="A0A0K3A550"/>
<dbReference type="EMBL" id="CXOK01000117">
    <property type="protein sequence ID" value="CTP92367.1"/>
    <property type="molecule type" value="Genomic_DNA"/>
</dbReference>
<name>A0A0K3A550_9XANT</name>
<evidence type="ECO:0000313" key="2">
    <source>
        <dbReference type="Proteomes" id="UP000041247"/>
    </source>
</evidence>
<dbReference type="InterPro" id="IPR016913">
    <property type="entry name" value="UCP029215"/>
</dbReference>
<evidence type="ECO:0000313" key="1">
    <source>
        <dbReference type="EMBL" id="CTP92367.1"/>
    </source>
</evidence>
<protein>
    <recommendedName>
        <fullName evidence="3">DUF2213 domain-containing protein</fullName>
    </recommendedName>
</protein>
<proteinExistence type="predicted"/>
<organism evidence="1 2">
    <name type="scientific">Xanthomonas graminis pv. poae</name>
    <dbReference type="NCBI Taxonomy" id="227946"/>
    <lineage>
        <taxon>Bacteria</taxon>
        <taxon>Pseudomonadati</taxon>
        <taxon>Pseudomonadota</taxon>
        <taxon>Gammaproteobacteria</taxon>
        <taxon>Lysobacterales</taxon>
        <taxon>Lysobacteraceae</taxon>
        <taxon>Xanthomonas</taxon>
        <taxon>Xanthomonas translucens group</taxon>
        <taxon>Xanthomonas graminis</taxon>
    </lineage>
</organism>